<keyword evidence="2" id="KW-0614">Plasmid</keyword>
<dbReference type="Proteomes" id="UP000501692">
    <property type="component" value="Plasmid pA1254_2"/>
</dbReference>
<protein>
    <submittedName>
        <fullName evidence="2">Uncharacterized protein</fullName>
    </submittedName>
</protein>
<proteinExistence type="predicted"/>
<accession>A0A6H0G053</accession>
<keyword evidence="1" id="KW-1133">Transmembrane helix</keyword>
<organism evidence="2 3">
    <name type="scientific">Acinetobacter pittii</name>
    <name type="common">Acinetobacter genomosp. 3</name>
    <dbReference type="NCBI Taxonomy" id="48296"/>
    <lineage>
        <taxon>Bacteria</taxon>
        <taxon>Pseudomonadati</taxon>
        <taxon>Pseudomonadota</taxon>
        <taxon>Gammaproteobacteria</taxon>
        <taxon>Moraxellales</taxon>
        <taxon>Moraxellaceae</taxon>
        <taxon>Acinetobacter</taxon>
        <taxon>Acinetobacter calcoaceticus/baumannii complex</taxon>
    </lineage>
</organism>
<reference evidence="2 3" key="1">
    <citation type="submission" date="2020-03" db="EMBL/GenBank/DDBJ databases">
        <authorList>
            <person name="Zhang L."/>
            <person name="Han X."/>
            <person name="Chen Y."/>
            <person name="Yu Y."/>
        </authorList>
    </citation>
    <scope>NUCLEOTIDE SEQUENCE [LARGE SCALE GENOMIC DNA]</scope>
    <source>
        <strain evidence="2 3">A1254</strain>
        <plasmid evidence="3">pa1254_2</plasmid>
    </source>
</reference>
<feature type="transmembrane region" description="Helical" evidence="1">
    <location>
        <begin position="55"/>
        <end position="78"/>
    </location>
</feature>
<dbReference type="RefSeq" id="WP_167564489.1">
    <property type="nucleotide sequence ID" value="NZ_CP049808.1"/>
</dbReference>
<geneLocation type="plasmid" evidence="3">
    <name>pa1254_2</name>
</geneLocation>
<evidence type="ECO:0000313" key="2">
    <source>
        <dbReference type="EMBL" id="QIT20005.1"/>
    </source>
</evidence>
<name>A0A6H0G053_ACIPI</name>
<keyword evidence="1" id="KW-0472">Membrane</keyword>
<evidence type="ECO:0000256" key="1">
    <source>
        <dbReference type="SAM" id="Phobius"/>
    </source>
</evidence>
<dbReference type="AlphaFoldDB" id="A0A6H0G053"/>
<gene>
    <name evidence="2" type="ORF">G8E09_19540</name>
</gene>
<feature type="transmembrane region" description="Helical" evidence="1">
    <location>
        <begin position="90"/>
        <end position="111"/>
    </location>
</feature>
<keyword evidence="1" id="KW-0812">Transmembrane</keyword>
<sequence length="160" mass="18737">MTDNQYELTIFDFDTSELVTLVQFDAETYSKIKKEVLIKHKDFIKNRFKNKIKKGFVFFFSIAATTLLIWGAAAFFLLDSPFIEIISSPQFYKMWGTLFLIFTIIGIPPIYMRKLVSAGEDNLKPIEDEIKVRLLKHFNINNYNNQVDKVMLTKNSEFLN</sequence>
<evidence type="ECO:0000313" key="3">
    <source>
        <dbReference type="Proteomes" id="UP000501692"/>
    </source>
</evidence>
<dbReference type="EMBL" id="CP049808">
    <property type="protein sequence ID" value="QIT20005.1"/>
    <property type="molecule type" value="Genomic_DNA"/>
</dbReference>